<keyword evidence="2" id="KW-0732">Signal</keyword>
<feature type="signal peptide" evidence="2">
    <location>
        <begin position="1"/>
        <end position="24"/>
    </location>
</feature>
<dbReference type="AlphaFoldDB" id="A0AAD9D4Y3"/>
<organism evidence="3 4">
    <name type="scientific">Skeletonema marinoi</name>
    <dbReference type="NCBI Taxonomy" id="267567"/>
    <lineage>
        <taxon>Eukaryota</taxon>
        <taxon>Sar</taxon>
        <taxon>Stramenopiles</taxon>
        <taxon>Ochrophyta</taxon>
        <taxon>Bacillariophyta</taxon>
        <taxon>Coscinodiscophyceae</taxon>
        <taxon>Thalassiosirophycidae</taxon>
        <taxon>Thalassiosirales</taxon>
        <taxon>Skeletonemataceae</taxon>
        <taxon>Skeletonema</taxon>
        <taxon>Skeletonema marinoi-dohrnii complex</taxon>
    </lineage>
</organism>
<accession>A0AAD9D4Y3</accession>
<sequence>MTVKAHPFLINALFTAAAIVLALSQDRTRSESSFQNMTSSATAATSKNDWKAKATRSKAAKHSFDIHSAEPPQATNSIHSAAAPSNIGEHDAIKCPTYAPVTPYYTQNTTLASSISIGYL</sequence>
<feature type="region of interest" description="Disordered" evidence="1">
    <location>
        <begin position="31"/>
        <end position="79"/>
    </location>
</feature>
<feature type="compositionally biased region" description="Polar residues" evidence="1">
    <location>
        <begin position="31"/>
        <end position="47"/>
    </location>
</feature>
<evidence type="ECO:0000256" key="2">
    <source>
        <dbReference type="SAM" id="SignalP"/>
    </source>
</evidence>
<evidence type="ECO:0008006" key="5">
    <source>
        <dbReference type="Google" id="ProtNLM"/>
    </source>
</evidence>
<evidence type="ECO:0000313" key="3">
    <source>
        <dbReference type="EMBL" id="KAK1733123.1"/>
    </source>
</evidence>
<proteinExistence type="predicted"/>
<evidence type="ECO:0000313" key="4">
    <source>
        <dbReference type="Proteomes" id="UP001224775"/>
    </source>
</evidence>
<name>A0AAD9D4Y3_9STRA</name>
<feature type="chain" id="PRO_5042117304" description="Secreted protein" evidence="2">
    <location>
        <begin position="25"/>
        <end position="120"/>
    </location>
</feature>
<gene>
    <name evidence="3" type="ORF">QTG54_016261</name>
</gene>
<dbReference type="EMBL" id="JATAAI010000054">
    <property type="protein sequence ID" value="KAK1733123.1"/>
    <property type="molecule type" value="Genomic_DNA"/>
</dbReference>
<keyword evidence="4" id="KW-1185">Reference proteome</keyword>
<evidence type="ECO:0000256" key="1">
    <source>
        <dbReference type="SAM" id="MobiDB-lite"/>
    </source>
</evidence>
<comment type="caution">
    <text evidence="3">The sequence shown here is derived from an EMBL/GenBank/DDBJ whole genome shotgun (WGS) entry which is preliminary data.</text>
</comment>
<dbReference type="Proteomes" id="UP001224775">
    <property type="component" value="Unassembled WGS sequence"/>
</dbReference>
<protein>
    <recommendedName>
        <fullName evidence="5">Secreted protein</fullName>
    </recommendedName>
</protein>
<reference evidence="3" key="1">
    <citation type="submission" date="2023-06" db="EMBL/GenBank/DDBJ databases">
        <title>Survivors Of The Sea: Transcriptome response of Skeletonema marinoi to long-term dormancy.</title>
        <authorList>
            <person name="Pinder M.I.M."/>
            <person name="Kourtchenko O."/>
            <person name="Robertson E.K."/>
            <person name="Larsson T."/>
            <person name="Maumus F."/>
            <person name="Osuna-Cruz C.M."/>
            <person name="Vancaester E."/>
            <person name="Stenow R."/>
            <person name="Vandepoele K."/>
            <person name="Ploug H."/>
            <person name="Bruchert V."/>
            <person name="Godhe A."/>
            <person name="Topel M."/>
        </authorList>
    </citation>
    <scope>NUCLEOTIDE SEQUENCE</scope>
    <source>
        <strain evidence="3">R05AC</strain>
    </source>
</reference>